<proteinExistence type="predicted"/>
<keyword evidence="2" id="KW-0472">Membrane</keyword>
<sequence length="488" mass="53418">MSSPASATASAMMSGLQSRRASEPLSAIPEHRVSVSSPSDNTLNQQSGTIEHKKPWYSFTMRAAIVFLVFSEVALVAAILTALSYTSAQSSNADAVGQGTSSIKALANALQHDASFTVKNHMDSYLRKLYGIGNNTASLVRRGVVNPRDFDTILPLMKDFLVAANVSIMYYHFWINSTLEDVGVGQIMYSQGNFIQNTGGRITYWFYNETSNQAQGLLSQTAPGFQAWTRPWYKDRLPLGQPFVSPIYFSVVQSRPTIIQSLTFSLWDSSNNFVGVGPIVFSVYDLSRVLDGLKASSTPNSLYYILTPDAEVLAMSGLGADQSTLMRPVGSTYALNSIFTYNDTAYPLLNISSATIFEYSGRNLSRDFVDMEFAVGDFLFQVTSYSFANYKWIIVSGAPATDYLGDTLILQDRLADRLWTVERNIIVSVAKPTTQESRPGEEGDEAVGKSDVSKMSGEMSGMGGSRVEVWKRVDAGGGGQCNGKKERE</sequence>
<dbReference type="Proteomes" id="UP000070544">
    <property type="component" value="Unassembled WGS sequence"/>
</dbReference>
<evidence type="ECO:0000256" key="1">
    <source>
        <dbReference type="SAM" id="MobiDB-lite"/>
    </source>
</evidence>
<feature type="transmembrane region" description="Helical" evidence="2">
    <location>
        <begin position="63"/>
        <end position="85"/>
    </location>
</feature>
<accession>A0A139ANB7</accession>
<keyword evidence="4" id="KW-1185">Reference proteome</keyword>
<organism evidence="3 4">
    <name type="scientific">Gonapodya prolifera (strain JEL478)</name>
    <name type="common">Monoblepharis prolifera</name>
    <dbReference type="NCBI Taxonomy" id="1344416"/>
    <lineage>
        <taxon>Eukaryota</taxon>
        <taxon>Fungi</taxon>
        <taxon>Fungi incertae sedis</taxon>
        <taxon>Chytridiomycota</taxon>
        <taxon>Chytridiomycota incertae sedis</taxon>
        <taxon>Monoblepharidomycetes</taxon>
        <taxon>Monoblepharidales</taxon>
        <taxon>Gonapodyaceae</taxon>
        <taxon>Gonapodya</taxon>
    </lineage>
</organism>
<gene>
    <name evidence="3" type="ORF">M427DRAFT_29869</name>
</gene>
<evidence type="ECO:0000313" key="3">
    <source>
        <dbReference type="EMBL" id="KXS18124.1"/>
    </source>
</evidence>
<feature type="compositionally biased region" description="Basic and acidic residues" evidence="1">
    <location>
        <begin position="438"/>
        <end position="452"/>
    </location>
</feature>
<dbReference type="EMBL" id="KQ965743">
    <property type="protein sequence ID" value="KXS18124.1"/>
    <property type="molecule type" value="Genomic_DNA"/>
</dbReference>
<reference evidence="3 4" key="1">
    <citation type="journal article" date="2015" name="Genome Biol. Evol.">
        <title>Phylogenomic analyses indicate that early fungi evolved digesting cell walls of algal ancestors of land plants.</title>
        <authorList>
            <person name="Chang Y."/>
            <person name="Wang S."/>
            <person name="Sekimoto S."/>
            <person name="Aerts A.L."/>
            <person name="Choi C."/>
            <person name="Clum A."/>
            <person name="LaButti K.M."/>
            <person name="Lindquist E.A."/>
            <person name="Yee Ngan C."/>
            <person name="Ohm R.A."/>
            <person name="Salamov A.A."/>
            <person name="Grigoriev I.V."/>
            <person name="Spatafora J.W."/>
            <person name="Berbee M.L."/>
        </authorList>
    </citation>
    <scope>NUCLEOTIDE SEQUENCE [LARGE SCALE GENOMIC DNA]</scope>
    <source>
        <strain evidence="3 4">JEL478</strain>
    </source>
</reference>
<evidence type="ECO:0000313" key="4">
    <source>
        <dbReference type="Proteomes" id="UP000070544"/>
    </source>
</evidence>
<protein>
    <recommendedName>
        <fullName evidence="5">Cache domain-containing protein</fullName>
    </recommendedName>
</protein>
<feature type="region of interest" description="Disordered" evidence="1">
    <location>
        <begin position="432"/>
        <end position="464"/>
    </location>
</feature>
<evidence type="ECO:0008006" key="5">
    <source>
        <dbReference type="Google" id="ProtNLM"/>
    </source>
</evidence>
<keyword evidence="2" id="KW-0812">Transmembrane</keyword>
<evidence type="ECO:0000256" key="2">
    <source>
        <dbReference type="SAM" id="Phobius"/>
    </source>
</evidence>
<keyword evidence="2" id="KW-1133">Transmembrane helix</keyword>
<dbReference type="OrthoDB" id="2148287at2759"/>
<name>A0A139ANB7_GONPJ</name>
<dbReference type="AlphaFoldDB" id="A0A139ANB7"/>